<feature type="region of interest" description="Disordered" evidence="1">
    <location>
        <begin position="1"/>
        <end position="22"/>
    </location>
</feature>
<evidence type="ECO:0000313" key="2">
    <source>
        <dbReference type="EMBL" id="KAF1939922.1"/>
    </source>
</evidence>
<organism evidence="2 3">
    <name type="scientific">Clathrospora elynae</name>
    <dbReference type="NCBI Taxonomy" id="706981"/>
    <lineage>
        <taxon>Eukaryota</taxon>
        <taxon>Fungi</taxon>
        <taxon>Dikarya</taxon>
        <taxon>Ascomycota</taxon>
        <taxon>Pezizomycotina</taxon>
        <taxon>Dothideomycetes</taxon>
        <taxon>Pleosporomycetidae</taxon>
        <taxon>Pleosporales</taxon>
        <taxon>Diademaceae</taxon>
        <taxon>Clathrospora</taxon>
    </lineage>
</organism>
<evidence type="ECO:0000313" key="3">
    <source>
        <dbReference type="Proteomes" id="UP000800038"/>
    </source>
</evidence>
<accession>A0A6A5SJB8</accession>
<feature type="compositionally biased region" description="Polar residues" evidence="1">
    <location>
        <begin position="1"/>
        <end position="15"/>
    </location>
</feature>
<sequence length="97" mass="11485">MLSIRTSVGSISSRLSGERPLPRPVYYREMNPEEQALWQIIGEEKYEYTRNGKGKLHKQRLSYVQRAQKQRIFYDARVGHAIVGDEWMRMKLPSRKC</sequence>
<gene>
    <name evidence="2" type="ORF">EJ02DRAFT_351250</name>
</gene>
<evidence type="ECO:0000256" key="1">
    <source>
        <dbReference type="SAM" id="MobiDB-lite"/>
    </source>
</evidence>
<keyword evidence="3" id="KW-1185">Reference proteome</keyword>
<dbReference type="AlphaFoldDB" id="A0A6A5SJB8"/>
<reference evidence="2" key="1">
    <citation type="journal article" date="2020" name="Stud. Mycol.">
        <title>101 Dothideomycetes genomes: a test case for predicting lifestyles and emergence of pathogens.</title>
        <authorList>
            <person name="Haridas S."/>
            <person name="Albert R."/>
            <person name="Binder M."/>
            <person name="Bloem J."/>
            <person name="Labutti K."/>
            <person name="Salamov A."/>
            <person name="Andreopoulos B."/>
            <person name="Baker S."/>
            <person name="Barry K."/>
            <person name="Bills G."/>
            <person name="Bluhm B."/>
            <person name="Cannon C."/>
            <person name="Castanera R."/>
            <person name="Culley D."/>
            <person name="Daum C."/>
            <person name="Ezra D."/>
            <person name="Gonzalez J."/>
            <person name="Henrissat B."/>
            <person name="Kuo A."/>
            <person name="Liang C."/>
            <person name="Lipzen A."/>
            <person name="Lutzoni F."/>
            <person name="Magnuson J."/>
            <person name="Mondo S."/>
            <person name="Nolan M."/>
            <person name="Ohm R."/>
            <person name="Pangilinan J."/>
            <person name="Park H.-J."/>
            <person name="Ramirez L."/>
            <person name="Alfaro M."/>
            <person name="Sun H."/>
            <person name="Tritt A."/>
            <person name="Yoshinaga Y."/>
            <person name="Zwiers L.-H."/>
            <person name="Turgeon B."/>
            <person name="Goodwin S."/>
            <person name="Spatafora J."/>
            <person name="Crous P."/>
            <person name="Grigoriev I."/>
        </authorList>
    </citation>
    <scope>NUCLEOTIDE SEQUENCE</scope>
    <source>
        <strain evidence="2">CBS 161.51</strain>
    </source>
</reference>
<dbReference type="EMBL" id="ML976072">
    <property type="protein sequence ID" value="KAF1939922.1"/>
    <property type="molecule type" value="Genomic_DNA"/>
</dbReference>
<protein>
    <submittedName>
        <fullName evidence="2">Uncharacterized protein</fullName>
    </submittedName>
</protein>
<name>A0A6A5SJB8_9PLEO</name>
<proteinExistence type="predicted"/>
<dbReference type="Proteomes" id="UP000800038">
    <property type="component" value="Unassembled WGS sequence"/>
</dbReference>
<dbReference type="OrthoDB" id="3788931at2759"/>